<protein>
    <submittedName>
        <fullName evidence="1">Uncharacterized protein</fullName>
    </submittedName>
</protein>
<dbReference type="AlphaFoldDB" id="A0A286NYV1"/>
<proteinExistence type="predicted"/>
<evidence type="ECO:0000313" key="1">
    <source>
        <dbReference type="EMBL" id="BBA25896.1"/>
    </source>
</evidence>
<dbReference type="EMBL" id="AP018352">
    <property type="protein sequence ID" value="BBA25896.1"/>
    <property type="molecule type" value="Genomic_DNA"/>
</dbReference>
<gene>
    <name evidence="1" type="ORF">TUM11043_00058</name>
</gene>
<reference evidence="1" key="1">
    <citation type="journal article" date="2018" name="Antimicrob. Agents Chemother.">
        <title>Molecular Characterization of IMP-1-Producing Enterobacter cloacae Complex Isolates in Tokyo.</title>
        <authorList>
            <person name="Aoki K."/>
            <person name="Harada S."/>
            <person name="Yahara K."/>
            <person name="Ishii Y."/>
            <person name="Motooka D."/>
            <person name="Nakamura S."/>
            <person name="Akeda Y."/>
            <person name="Iida T."/>
            <person name="Tomono K."/>
            <person name="Iwata S."/>
            <person name="Moriya K."/>
            <person name="Tateda K."/>
        </authorList>
    </citation>
    <scope>NUCLEOTIDE SEQUENCE</scope>
    <source>
        <strain evidence="1">TUM11043</strain>
        <plasmid evidence="1">pMTY11043_IncHI2</plasmid>
    </source>
</reference>
<accession>A0A286NYV1</accession>
<geneLocation type="plasmid" evidence="1">
    <name>pMTY11043_IncHI2</name>
</geneLocation>
<keyword evidence="1" id="KW-0614">Plasmid</keyword>
<organism evidence="1">
    <name type="scientific">Enterobacter hormaechei</name>
    <dbReference type="NCBI Taxonomy" id="158836"/>
    <lineage>
        <taxon>Bacteria</taxon>
        <taxon>Pseudomonadati</taxon>
        <taxon>Pseudomonadota</taxon>
        <taxon>Gammaproteobacteria</taxon>
        <taxon>Enterobacterales</taxon>
        <taxon>Enterobacteriaceae</taxon>
        <taxon>Enterobacter</taxon>
        <taxon>Enterobacter cloacae complex</taxon>
    </lineage>
</organism>
<sequence length="61" mass="6827">MPTGQGTDYCHNAIAGCFSKPANPVQWRIRYIRFSHLAAINRPGNHRSFLSRKEGAVSALR</sequence>
<name>A0A286NYV1_9ENTR</name>